<dbReference type="EMBL" id="EF676565">
    <property type="protein sequence ID" value="ABR16463.1"/>
    <property type="molecule type" value="mRNA"/>
</dbReference>
<dbReference type="PANTHER" id="PTHR31579">
    <property type="entry name" value="OS03G0796600 PROTEIN"/>
    <property type="match status" value="1"/>
</dbReference>
<organism evidence="1">
    <name type="scientific">Picea sitchensis</name>
    <name type="common">Sitka spruce</name>
    <name type="synonym">Pinus sitchensis</name>
    <dbReference type="NCBI Taxonomy" id="3332"/>
    <lineage>
        <taxon>Eukaryota</taxon>
        <taxon>Viridiplantae</taxon>
        <taxon>Streptophyta</taxon>
        <taxon>Embryophyta</taxon>
        <taxon>Tracheophyta</taxon>
        <taxon>Spermatophyta</taxon>
        <taxon>Pinopsida</taxon>
        <taxon>Pinidae</taxon>
        <taxon>Conifers I</taxon>
        <taxon>Pinales</taxon>
        <taxon>Pinaceae</taxon>
        <taxon>Picea</taxon>
    </lineage>
</organism>
<dbReference type="PANTHER" id="PTHR31579:SF1">
    <property type="entry name" value="OS03G0796600 PROTEIN"/>
    <property type="match status" value="1"/>
</dbReference>
<name>B8LLD3_PICSI</name>
<dbReference type="InterPro" id="IPR006502">
    <property type="entry name" value="PDDEXK-like"/>
</dbReference>
<protein>
    <submittedName>
        <fullName evidence="1">Uncharacterized protein</fullName>
    </submittedName>
</protein>
<sequence length="325" mass="37344">MDSYDEKPFNALPFYILLYTEPRKRLLYTLADSMAQNLQNYTYCTSSIAERILKNETVKALEMARENTTLCVCEHDDEDFKCKVTSCLQRTVMNHLRHAGYNAAICNSQFKYMAGGFPHKGNYGYMDVILKITNSGRSIRLFIDLDFRAQFEIARPSEEYSALLGLVPKIYVGRGDRLQSIVKIMCEGVKNSLKRKGMHLPPWRKYKYMHSMWFAPYNRTIPPVLNGHEETKNREKRHEYETAIKSKEKQRSRSQLPCDSVFDGKMVEWKSGSGDNNSAVRRNETVEWKLPVVANPAMEKRQPKVSGLASALKETLSSGFCLAAF</sequence>
<evidence type="ECO:0000313" key="1">
    <source>
        <dbReference type="EMBL" id="ABR16463.1"/>
    </source>
</evidence>
<proteinExistence type="evidence at transcript level"/>
<accession>B8LLD3</accession>
<dbReference type="Pfam" id="PF04720">
    <property type="entry name" value="PDDEXK_6"/>
    <property type="match status" value="1"/>
</dbReference>
<dbReference type="NCBIfam" id="TIGR01615">
    <property type="entry name" value="A_thal_3542"/>
    <property type="match status" value="1"/>
</dbReference>
<dbReference type="AlphaFoldDB" id="B8LLD3"/>
<reference evidence="1" key="1">
    <citation type="submission" date="2007-06" db="EMBL/GenBank/DDBJ databases">
        <title>Full length cDNA sequences from Sitka Spruce (Picea sitchensis).</title>
        <authorList>
            <person name="Ralph S.G."/>
            <person name="Chun H.E."/>
            <person name="Liao N."/>
            <person name="Ali J."/>
            <person name="Reid K."/>
            <person name="Kolosova N."/>
            <person name="Cooper N."/>
            <person name="Cullis C."/>
            <person name="Jancsik S."/>
            <person name="Moore R."/>
            <person name="Mayo M."/>
            <person name="Wagner S."/>
            <person name="Holt R.A."/>
            <person name="Jones S.J.M."/>
            <person name="Marra M.A."/>
            <person name="Ritland C.E."/>
            <person name="Ritland K."/>
            <person name="Bohlmann J."/>
        </authorList>
    </citation>
    <scope>NUCLEOTIDE SEQUENCE</scope>
    <source>
        <tissue evidence="1">Green portion of the leader tissue</tissue>
    </source>
</reference>